<dbReference type="CDD" id="cd07018">
    <property type="entry name" value="S49_SppA_67K_type"/>
    <property type="match status" value="1"/>
</dbReference>
<proteinExistence type="inferred from homology"/>
<dbReference type="CDD" id="cd07023">
    <property type="entry name" value="S49_Sppa_N_C"/>
    <property type="match status" value="1"/>
</dbReference>
<protein>
    <submittedName>
        <fullName evidence="10">Protease 4</fullName>
        <ecNumber evidence="10">3.4.21.-</ecNumber>
    </submittedName>
</protein>
<reference evidence="10 11" key="1">
    <citation type="submission" date="2019-02" db="EMBL/GenBank/DDBJ databases">
        <title>Deep-cultivation of Planctomycetes and their phenomic and genomic characterization uncovers novel biology.</title>
        <authorList>
            <person name="Wiegand S."/>
            <person name="Jogler M."/>
            <person name="Boedeker C."/>
            <person name="Pinto D."/>
            <person name="Vollmers J."/>
            <person name="Rivas-Marin E."/>
            <person name="Kohn T."/>
            <person name="Peeters S.H."/>
            <person name="Heuer A."/>
            <person name="Rast P."/>
            <person name="Oberbeckmann S."/>
            <person name="Bunk B."/>
            <person name="Jeske O."/>
            <person name="Meyerdierks A."/>
            <person name="Storesund J.E."/>
            <person name="Kallscheuer N."/>
            <person name="Luecker S."/>
            <person name="Lage O.M."/>
            <person name="Pohl T."/>
            <person name="Merkel B.J."/>
            <person name="Hornburger P."/>
            <person name="Mueller R.-W."/>
            <person name="Bruemmer F."/>
            <person name="Labrenz M."/>
            <person name="Spormann A.M."/>
            <person name="Op den Camp H."/>
            <person name="Overmann J."/>
            <person name="Amann R."/>
            <person name="Jetten M.S.M."/>
            <person name="Mascher T."/>
            <person name="Medema M.H."/>
            <person name="Devos D.P."/>
            <person name="Kaster A.-K."/>
            <person name="Ovreas L."/>
            <person name="Rohde M."/>
            <person name="Galperin M.Y."/>
            <person name="Jogler C."/>
        </authorList>
    </citation>
    <scope>NUCLEOTIDE SEQUENCE [LARGE SCALE GENOMIC DNA]</scope>
    <source>
        <strain evidence="10 11">Pla85_3_4</strain>
    </source>
</reference>
<dbReference type="Pfam" id="PF01343">
    <property type="entry name" value="Peptidase_S49"/>
    <property type="match status" value="2"/>
</dbReference>
<sequence precursor="true">MRYPRVLVCAFLGLVSLGACTASPALAAGPKVAEIKIHGAMPESAGSAGIFGELEQNLNQLVSRLDRAAKDDAIKAVVLRLRSPAVGRGKIEEIRGAIQRIRQAGKRVVAEIEQGDKNDYLIASACDEIVMPESGMLMLPGVRAEITFYKGLLEKLGVEADMMQVGDFKGAAEPMTRTSMSPQFRKQFESVIDDYYDQLIDTIAADRELSRAKVVDVIDIGLLTAPAAKKAGLIDEVAYADTLEARLAKSLDAAEVELVARYGKKEVDSDFSGMLGMVKLFELLLGDSKGNNASSKKKIAVVYAVGAITSGGSASSLFGSTTMGSDTIVKALQQAEKDKTVAAVVLRVDSPGGSALASDLIWRQIEQMEKPVIASMGDTAASGGYYISMGCDKIFAEEGTLTGSVGVVGGKVALGGLYDKLGLNTEVISRGKNSGLLSSDSMFSDSERKVFHDMMKETYQQFVAKAAAGRGLEFAAMEKLAGGRVWSGRQAQKNGLVDYVGTLRDALKYAKKSAGIPEDEKAEIMELPKPKTLFEELFEGDSGPLSETAARRVKSAVPGAAERLGEIQTLQSLFSEPAVLLAPYQIRIR</sequence>
<dbReference type="KEGG" id="lcre:Pla8534_11270"/>
<dbReference type="PROSITE" id="PS51257">
    <property type="entry name" value="PROKAR_LIPOPROTEIN"/>
    <property type="match status" value="1"/>
</dbReference>
<feature type="chain" id="PRO_5021825090" evidence="8">
    <location>
        <begin position="28"/>
        <end position="589"/>
    </location>
</feature>
<evidence type="ECO:0000313" key="10">
    <source>
        <dbReference type="EMBL" id="QDU93347.1"/>
    </source>
</evidence>
<dbReference type="GO" id="GO:0006465">
    <property type="term" value="P:signal peptide processing"/>
    <property type="evidence" value="ECO:0007669"/>
    <property type="project" value="InterPro"/>
</dbReference>
<dbReference type="EMBL" id="CP036433">
    <property type="protein sequence ID" value="QDU93347.1"/>
    <property type="molecule type" value="Genomic_DNA"/>
</dbReference>
<feature type="domain" description="Peptidase S49" evidence="9">
    <location>
        <begin position="366"/>
        <end position="515"/>
    </location>
</feature>
<evidence type="ECO:0000256" key="4">
    <source>
        <dbReference type="ARBA" id="ARBA00022801"/>
    </source>
</evidence>
<keyword evidence="8" id="KW-0732">Signal</keyword>
<dbReference type="NCBIfam" id="TIGR00705">
    <property type="entry name" value="SppA_67K"/>
    <property type="match status" value="1"/>
</dbReference>
<dbReference type="InterPro" id="IPR004635">
    <property type="entry name" value="Pept_S49_SppA"/>
</dbReference>
<keyword evidence="4 10" id="KW-0378">Hydrolase</keyword>
<evidence type="ECO:0000256" key="3">
    <source>
        <dbReference type="ARBA" id="ARBA00022670"/>
    </source>
</evidence>
<dbReference type="AlphaFoldDB" id="A0A518DND0"/>
<evidence type="ECO:0000313" key="11">
    <source>
        <dbReference type="Proteomes" id="UP000317648"/>
    </source>
</evidence>
<dbReference type="RefSeq" id="WP_197443016.1">
    <property type="nucleotide sequence ID" value="NZ_CP036433.1"/>
</dbReference>
<keyword evidence="11" id="KW-1185">Reference proteome</keyword>
<evidence type="ECO:0000256" key="2">
    <source>
        <dbReference type="ARBA" id="ARBA00008683"/>
    </source>
</evidence>
<dbReference type="PANTHER" id="PTHR33209:SF1">
    <property type="entry name" value="PEPTIDASE S49 DOMAIN-CONTAINING PROTEIN"/>
    <property type="match status" value="1"/>
</dbReference>
<dbReference type="InterPro" id="IPR047272">
    <property type="entry name" value="S49_SppA_C"/>
</dbReference>
<evidence type="ECO:0000256" key="6">
    <source>
        <dbReference type="ARBA" id="ARBA00023136"/>
    </source>
</evidence>
<dbReference type="InterPro" id="IPR002142">
    <property type="entry name" value="Peptidase_S49"/>
</dbReference>
<feature type="active site" description="Proton donor/acceptor" evidence="7">
    <location>
        <position position="169"/>
    </location>
</feature>
<dbReference type="InterPro" id="IPR004634">
    <property type="entry name" value="Pept_S49_pIV"/>
</dbReference>
<dbReference type="EC" id="3.4.21.-" evidence="10"/>
<evidence type="ECO:0000256" key="7">
    <source>
        <dbReference type="PIRSR" id="PIRSR001217-1"/>
    </source>
</evidence>
<keyword evidence="5" id="KW-0720">Serine protease</keyword>
<comment type="subcellular location">
    <subcellularLocation>
        <location evidence="1">Membrane</location>
    </subcellularLocation>
</comment>
<gene>
    <name evidence="10" type="primary">sppA_1</name>
    <name evidence="10" type="ORF">Pla8534_11270</name>
</gene>
<comment type="similarity">
    <text evidence="2">Belongs to the peptidase S49 family.</text>
</comment>
<dbReference type="InterPro" id="IPR029045">
    <property type="entry name" value="ClpP/crotonase-like_dom_sf"/>
</dbReference>
<dbReference type="PANTHER" id="PTHR33209">
    <property type="entry name" value="PROTEASE 4"/>
    <property type="match status" value="1"/>
</dbReference>
<dbReference type="Gene3D" id="3.90.226.10">
    <property type="entry name" value="2-enoyl-CoA Hydratase, Chain A, domain 1"/>
    <property type="match status" value="4"/>
</dbReference>
<dbReference type="InterPro" id="IPR047217">
    <property type="entry name" value="S49_SppA_67K_type_N"/>
</dbReference>
<evidence type="ECO:0000259" key="9">
    <source>
        <dbReference type="Pfam" id="PF01343"/>
    </source>
</evidence>
<accession>A0A518DND0</accession>
<dbReference type="PIRSF" id="PIRSF001217">
    <property type="entry name" value="Protease_4_SppA"/>
    <property type="match status" value="1"/>
</dbReference>
<feature type="active site" description="Nucleophile" evidence="7">
    <location>
        <position position="382"/>
    </location>
</feature>
<evidence type="ECO:0000256" key="5">
    <source>
        <dbReference type="ARBA" id="ARBA00022825"/>
    </source>
</evidence>
<evidence type="ECO:0000256" key="1">
    <source>
        <dbReference type="ARBA" id="ARBA00004370"/>
    </source>
</evidence>
<dbReference type="Proteomes" id="UP000317648">
    <property type="component" value="Chromosome"/>
</dbReference>
<dbReference type="GO" id="GO:0008236">
    <property type="term" value="F:serine-type peptidase activity"/>
    <property type="evidence" value="ECO:0007669"/>
    <property type="project" value="UniProtKB-KW"/>
</dbReference>
<keyword evidence="3 10" id="KW-0645">Protease</keyword>
<dbReference type="NCBIfam" id="TIGR00706">
    <property type="entry name" value="SppA_dom"/>
    <property type="match status" value="1"/>
</dbReference>
<dbReference type="GO" id="GO:0016020">
    <property type="term" value="C:membrane"/>
    <property type="evidence" value="ECO:0007669"/>
    <property type="project" value="UniProtKB-SubCell"/>
</dbReference>
<organism evidence="10 11">
    <name type="scientific">Lignipirellula cremea</name>
    <dbReference type="NCBI Taxonomy" id="2528010"/>
    <lineage>
        <taxon>Bacteria</taxon>
        <taxon>Pseudomonadati</taxon>
        <taxon>Planctomycetota</taxon>
        <taxon>Planctomycetia</taxon>
        <taxon>Pirellulales</taxon>
        <taxon>Pirellulaceae</taxon>
        <taxon>Lignipirellula</taxon>
    </lineage>
</organism>
<keyword evidence="6" id="KW-0472">Membrane</keyword>
<name>A0A518DND0_9BACT</name>
<dbReference type="SUPFAM" id="SSF52096">
    <property type="entry name" value="ClpP/crotonase"/>
    <property type="match status" value="2"/>
</dbReference>
<feature type="domain" description="Peptidase S49" evidence="9">
    <location>
        <begin position="102"/>
        <end position="251"/>
    </location>
</feature>
<evidence type="ECO:0000256" key="8">
    <source>
        <dbReference type="SAM" id="SignalP"/>
    </source>
</evidence>
<feature type="signal peptide" evidence="8">
    <location>
        <begin position="1"/>
        <end position="27"/>
    </location>
</feature>